<dbReference type="InterPro" id="IPR037150">
    <property type="entry name" value="H-NS_C_dom_sf"/>
</dbReference>
<dbReference type="EMBL" id="JARJLM010000400">
    <property type="protein sequence ID" value="MDF3835982.1"/>
    <property type="molecule type" value="Genomic_DNA"/>
</dbReference>
<dbReference type="Pfam" id="PF00816">
    <property type="entry name" value="Histone_HNS"/>
    <property type="match status" value="1"/>
</dbReference>
<organism evidence="2 3">
    <name type="scientific">Cupriavidus basilensis</name>
    <dbReference type="NCBI Taxonomy" id="68895"/>
    <lineage>
        <taxon>Bacteria</taxon>
        <taxon>Pseudomonadati</taxon>
        <taxon>Pseudomonadota</taxon>
        <taxon>Betaproteobacteria</taxon>
        <taxon>Burkholderiales</taxon>
        <taxon>Burkholderiaceae</taxon>
        <taxon>Cupriavidus</taxon>
    </lineage>
</organism>
<evidence type="ECO:0000259" key="1">
    <source>
        <dbReference type="Pfam" id="PF00816"/>
    </source>
</evidence>
<gene>
    <name evidence="2" type="ORF">P3W85_23960</name>
</gene>
<accession>A0ABT6ATN5</accession>
<protein>
    <submittedName>
        <fullName evidence="2">H-NS family nucleoid-associated regulatory protein</fullName>
    </submittedName>
</protein>
<keyword evidence="3" id="KW-1185">Reference proteome</keyword>
<dbReference type="Gene3D" id="4.10.430.10">
    <property type="entry name" value="Histone-like protein H-NS, C-terminal domain"/>
    <property type="match status" value="1"/>
</dbReference>
<proteinExistence type="predicted"/>
<sequence>MAEPSPTAALRARAEAVLWIRTQMARHGLTHADLVAAGCFEQAAQAAPPSAMRYRSADGKSWDGKGEMPDWLRRAANAGQSVEHFLIGG</sequence>
<evidence type="ECO:0000313" key="3">
    <source>
        <dbReference type="Proteomes" id="UP001216674"/>
    </source>
</evidence>
<evidence type="ECO:0000313" key="2">
    <source>
        <dbReference type="EMBL" id="MDF3835982.1"/>
    </source>
</evidence>
<dbReference type="InterPro" id="IPR027444">
    <property type="entry name" value="H-NS_C_dom"/>
</dbReference>
<dbReference type="SUPFAM" id="SSF81273">
    <property type="entry name" value="H-NS histone-like proteins"/>
    <property type="match status" value="1"/>
</dbReference>
<feature type="domain" description="DNA-binding protein H-NS-like C-terminal" evidence="1">
    <location>
        <begin position="53"/>
        <end position="87"/>
    </location>
</feature>
<comment type="caution">
    <text evidence="2">The sequence shown here is derived from an EMBL/GenBank/DDBJ whole genome shotgun (WGS) entry which is preliminary data.</text>
</comment>
<reference evidence="2 3" key="1">
    <citation type="submission" date="2023-03" db="EMBL/GenBank/DDBJ databases">
        <title>Draft assemblies of triclosan tolerant bacteria isolated from returned activated sludge.</title>
        <authorList>
            <person name="Van Hamelsveld S."/>
        </authorList>
    </citation>
    <scope>NUCLEOTIDE SEQUENCE [LARGE SCALE GENOMIC DNA]</scope>
    <source>
        <strain evidence="2 3">GW210010_S58</strain>
    </source>
</reference>
<name>A0ABT6ATN5_9BURK</name>
<dbReference type="Proteomes" id="UP001216674">
    <property type="component" value="Unassembled WGS sequence"/>
</dbReference>